<name>A0A6M0CWV9_9PSED</name>
<evidence type="ECO:0000313" key="2">
    <source>
        <dbReference type="Proteomes" id="UP000480410"/>
    </source>
</evidence>
<dbReference type="Proteomes" id="UP000480410">
    <property type="component" value="Unassembled WGS sequence"/>
</dbReference>
<reference evidence="1 2" key="1">
    <citation type="submission" date="2020-02" db="EMBL/GenBank/DDBJ databases">
        <title>Broccoli isolated Pseudomonas sp.</title>
        <authorList>
            <person name="Fujikawa T."/>
            <person name="Sawada H."/>
        </authorList>
    </citation>
    <scope>NUCLEOTIDE SEQUENCE [LARGE SCALE GENOMIC DNA]</scope>
    <source>
        <strain evidence="1 2">MAFF212428</strain>
    </source>
</reference>
<dbReference type="EMBL" id="JAAHBV010000617">
    <property type="protein sequence ID" value="NER62031.1"/>
    <property type="molecule type" value="Genomic_DNA"/>
</dbReference>
<protein>
    <submittedName>
        <fullName evidence="1">Thermonuclease family protein</fullName>
    </submittedName>
</protein>
<feature type="non-terminal residue" evidence="1">
    <location>
        <position position="1"/>
    </location>
</feature>
<comment type="caution">
    <text evidence="1">The sequence shown here is derived from an EMBL/GenBank/DDBJ whole genome shotgun (WGS) entry which is preliminary data.</text>
</comment>
<dbReference type="AlphaFoldDB" id="A0A6M0CWV9"/>
<accession>A0A6M0CWV9</accession>
<organism evidence="1 2">
    <name type="scientific">Pseudomonas brassicae</name>
    <dbReference type="NCBI Taxonomy" id="2708063"/>
    <lineage>
        <taxon>Bacteria</taxon>
        <taxon>Pseudomonadati</taxon>
        <taxon>Pseudomonadota</taxon>
        <taxon>Gammaproteobacteria</taxon>
        <taxon>Pseudomonadales</taxon>
        <taxon>Pseudomonadaceae</taxon>
        <taxon>Pseudomonas</taxon>
    </lineage>
</organism>
<gene>
    <name evidence="1" type="ORF">G3435_22890</name>
</gene>
<proteinExistence type="predicted"/>
<evidence type="ECO:0000313" key="1">
    <source>
        <dbReference type="EMBL" id="NER62031.1"/>
    </source>
</evidence>
<sequence>TWIELEGDLVLQVPARLSRYFPAGFADGLEGRTVEARGWVLDRSRNGGRKPGQARWMLPLTDPMMLERQ</sequence>